<proteinExistence type="predicted"/>
<evidence type="ECO:0000313" key="3">
    <source>
        <dbReference type="Proteomes" id="UP000531659"/>
    </source>
</evidence>
<feature type="transmembrane region" description="Helical" evidence="1">
    <location>
        <begin position="52"/>
        <end position="70"/>
    </location>
</feature>
<evidence type="ECO:0000313" key="2">
    <source>
        <dbReference type="EMBL" id="NNU75062.1"/>
    </source>
</evidence>
<sequence>MVRIRIVFSLMLIIGGLIFISLEIFNTFNKATKKSLKDSSKLKKRQIKSQRLLKIITGSCLVVIGTILILNITGDTITILCALIFFLDKLFEFIISKKHKEIN</sequence>
<dbReference type="RefSeq" id="WP_171295860.1">
    <property type="nucleotide sequence ID" value="NZ_CP087098.1"/>
</dbReference>
<dbReference type="AlphaFoldDB" id="A0A7Y3STV2"/>
<feature type="transmembrane region" description="Helical" evidence="1">
    <location>
        <begin position="76"/>
        <end position="95"/>
    </location>
</feature>
<reference evidence="2 3" key="1">
    <citation type="submission" date="2020-05" db="EMBL/GenBank/DDBJ databases">
        <title>Complete genome of Clostridium estertheticum subspecies estertheticum, isolated from Vacuum packed lamb meat from New Zealand imported to Switzerland.</title>
        <authorList>
            <person name="Wambui J."/>
            <person name="Stevens M.J.A."/>
            <person name="Stephan R."/>
        </authorList>
    </citation>
    <scope>NUCLEOTIDE SEQUENCE [LARGE SCALE GENOMIC DNA]</scope>
    <source>
        <strain evidence="2 3">CEST001</strain>
    </source>
</reference>
<protein>
    <recommendedName>
        <fullName evidence="4">DUF3784 domain-containing protein</fullName>
    </recommendedName>
</protein>
<keyword evidence="1" id="KW-0472">Membrane</keyword>
<name>A0A7Y3STV2_9CLOT</name>
<evidence type="ECO:0008006" key="4">
    <source>
        <dbReference type="Google" id="ProtNLM"/>
    </source>
</evidence>
<dbReference type="Proteomes" id="UP000531659">
    <property type="component" value="Unassembled WGS sequence"/>
</dbReference>
<keyword evidence="1" id="KW-1133">Transmembrane helix</keyword>
<feature type="transmembrane region" description="Helical" evidence="1">
    <location>
        <begin position="6"/>
        <end position="31"/>
    </location>
</feature>
<accession>A0A7Y3STV2</accession>
<gene>
    <name evidence="2" type="ORF">HLQ16_03840</name>
</gene>
<evidence type="ECO:0000256" key="1">
    <source>
        <dbReference type="SAM" id="Phobius"/>
    </source>
</evidence>
<keyword evidence="1" id="KW-0812">Transmembrane</keyword>
<organism evidence="2 3">
    <name type="scientific">Clostridium estertheticum</name>
    <dbReference type="NCBI Taxonomy" id="238834"/>
    <lineage>
        <taxon>Bacteria</taxon>
        <taxon>Bacillati</taxon>
        <taxon>Bacillota</taxon>
        <taxon>Clostridia</taxon>
        <taxon>Eubacteriales</taxon>
        <taxon>Clostridiaceae</taxon>
        <taxon>Clostridium</taxon>
    </lineage>
</organism>
<comment type="caution">
    <text evidence="2">The sequence shown here is derived from an EMBL/GenBank/DDBJ whole genome shotgun (WGS) entry which is preliminary data.</text>
</comment>
<dbReference type="EMBL" id="JABEYB010000003">
    <property type="protein sequence ID" value="NNU75062.1"/>
    <property type="molecule type" value="Genomic_DNA"/>
</dbReference>